<evidence type="ECO:0000259" key="3">
    <source>
        <dbReference type="PROSITE" id="PS51352"/>
    </source>
</evidence>
<gene>
    <name evidence="4" type="ORF">A2290_04315</name>
</gene>
<reference evidence="4 5" key="1">
    <citation type="journal article" date="2016" name="Nat. Commun.">
        <title>Thousands of microbial genomes shed light on interconnected biogeochemical processes in an aquifer system.</title>
        <authorList>
            <person name="Anantharaman K."/>
            <person name="Brown C.T."/>
            <person name="Hug L.A."/>
            <person name="Sharon I."/>
            <person name="Castelle C.J."/>
            <person name="Probst A.J."/>
            <person name="Thomas B.C."/>
            <person name="Singh A."/>
            <person name="Wilkins M.J."/>
            <person name="Karaoz U."/>
            <person name="Brodie E.L."/>
            <person name="Williams K.H."/>
            <person name="Hubbard S.S."/>
            <person name="Banfield J.F."/>
        </authorList>
    </citation>
    <scope>NUCLEOTIDE SEQUENCE [LARGE SCALE GENOMIC DNA]</scope>
</reference>
<name>A0A1F4S7A7_UNCSA</name>
<dbReference type="Gene3D" id="3.40.30.10">
    <property type="entry name" value="Glutaredoxin"/>
    <property type="match status" value="1"/>
</dbReference>
<dbReference type="AlphaFoldDB" id="A0A1F4S7A7"/>
<keyword evidence="2" id="KW-0676">Redox-active center</keyword>
<organism evidence="4 5">
    <name type="scientific">candidate division WOR-1 bacterium RIFOXYB2_FULL_36_35</name>
    <dbReference type="NCBI Taxonomy" id="1802578"/>
    <lineage>
        <taxon>Bacteria</taxon>
        <taxon>Bacillati</taxon>
        <taxon>Saganbacteria</taxon>
    </lineage>
</organism>
<dbReference type="EMBL" id="MEUA01000010">
    <property type="protein sequence ID" value="OGC16304.1"/>
    <property type="molecule type" value="Genomic_DNA"/>
</dbReference>
<evidence type="ECO:0000256" key="2">
    <source>
        <dbReference type="ARBA" id="ARBA00023284"/>
    </source>
</evidence>
<dbReference type="PANTHER" id="PTHR45663">
    <property type="entry name" value="GEO12009P1"/>
    <property type="match status" value="1"/>
</dbReference>
<evidence type="ECO:0000313" key="4">
    <source>
        <dbReference type="EMBL" id="OGC16304.1"/>
    </source>
</evidence>
<dbReference type="GO" id="GO:0045454">
    <property type="term" value="P:cell redox homeostasis"/>
    <property type="evidence" value="ECO:0007669"/>
    <property type="project" value="TreeGrafter"/>
</dbReference>
<dbReference type="SUPFAM" id="SSF52833">
    <property type="entry name" value="Thioredoxin-like"/>
    <property type="match status" value="1"/>
</dbReference>
<comment type="similarity">
    <text evidence="1">Belongs to the thioredoxin family.</text>
</comment>
<comment type="caution">
    <text evidence="4">The sequence shown here is derived from an EMBL/GenBank/DDBJ whole genome shotgun (WGS) entry which is preliminary data.</text>
</comment>
<dbReference type="Pfam" id="PF00085">
    <property type="entry name" value="Thioredoxin"/>
    <property type="match status" value="1"/>
</dbReference>
<dbReference type="PANTHER" id="PTHR45663:SF11">
    <property type="entry name" value="GEO12009P1"/>
    <property type="match status" value="1"/>
</dbReference>
<evidence type="ECO:0000313" key="5">
    <source>
        <dbReference type="Proteomes" id="UP000177905"/>
    </source>
</evidence>
<dbReference type="CDD" id="cd02947">
    <property type="entry name" value="TRX_family"/>
    <property type="match status" value="1"/>
</dbReference>
<dbReference type="PROSITE" id="PS51352">
    <property type="entry name" value="THIOREDOXIN_2"/>
    <property type="match status" value="1"/>
</dbReference>
<dbReference type="InterPro" id="IPR013766">
    <property type="entry name" value="Thioredoxin_domain"/>
</dbReference>
<dbReference type="Proteomes" id="UP000177905">
    <property type="component" value="Unassembled WGS sequence"/>
</dbReference>
<sequence>MNNRGSYTPQVKENIAQQLSVALKKNLPVIAKLGADWCPPCREMKPILQELKIELNGKAIVLDLDIDQNKDLAKKHKINAIPTTLFYNSKGEFKKKIIGFIDKKQILRELDNLQSKDPLLNN</sequence>
<feature type="domain" description="Thioredoxin" evidence="3">
    <location>
        <begin position="1"/>
        <end position="115"/>
    </location>
</feature>
<proteinExistence type="inferred from homology"/>
<accession>A0A1F4S7A7</accession>
<dbReference type="InterPro" id="IPR036249">
    <property type="entry name" value="Thioredoxin-like_sf"/>
</dbReference>
<dbReference type="GO" id="GO:0005829">
    <property type="term" value="C:cytosol"/>
    <property type="evidence" value="ECO:0007669"/>
    <property type="project" value="TreeGrafter"/>
</dbReference>
<dbReference type="GO" id="GO:0015035">
    <property type="term" value="F:protein-disulfide reductase activity"/>
    <property type="evidence" value="ECO:0007669"/>
    <property type="project" value="TreeGrafter"/>
</dbReference>
<protein>
    <recommendedName>
        <fullName evidence="3">Thioredoxin domain-containing protein</fullName>
    </recommendedName>
</protein>
<evidence type="ECO:0000256" key="1">
    <source>
        <dbReference type="ARBA" id="ARBA00008987"/>
    </source>
</evidence>